<sequence length="239" mass="27496">MTILQYVQVESDVALIDSRVYCRDIIEVEHRFWFSDTLKKYQPLIESRFGIVRFETSLSGKVGMPEKYALLTEPQCNLLLALSRNIGKVAEKKADLIADFEAAKQQIRASLERSLNPQVNPQLDPTRFDYCFDAAVQITGHRSRYATMRRLLDYLDEGKDYQWNGSTLWLCNPIFYSFIAASRTIRGIDVEQVGQTVTLDWDYYCRVNKALKTPKNALFPKACFIFKNGHTQLTLNLGS</sequence>
<comment type="caution">
    <text evidence="1">The sequence shown here is derived from an EMBL/GenBank/DDBJ whole genome shotgun (WGS) entry which is preliminary data.</text>
</comment>
<accession>A0A951QIX7</accession>
<reference evidence="1" key="2">
    <citation type="journal article" date="2022" name="Microbiol. Resour. Announc.">
        <title>Metagenome Sequencing to Explore Phylogenomics of Terrestrial Cyanobacteria.</title>
        <authorList>
            <person name="Ward R.D."/>
            <person name="Stajich J.E."/>
            <person name="Johansen J.R."/>
            <person name="Huntemann M."/>
            <person name="Clum A."/>
            <person name="Foster B."/>
            <person name="Foster B."/>
            <person name="Roux S."/>
            <person name="Palaniappan K."/>
            <person name="Varghese N."/>
            <person name="Mukherjee S."/>
            <person name="Reddy T.B.K."/>
            <person name="Daum C."/>
            <person name="Copeland A."/>
            <person name="Chen I.A."/>
            <person name="Ivanova N.N."/>
            <person name="Kyrpides N.C."/>
            <person name="Shapiro N."/>
            <person name="Eloe-Fadrosh E.A."/>
            <person name="Pietrasiak N."/>
        </authorList>
    </citation>
    <scope>NUCLEOTIDE SEQUENCE</scope>
    <source>
        <strain evidence="1">GSE-NOS-MK-12-04C</strain>
    </source>
</reference>
<gene>
    <name evidence="1" type="ORF">KME60_03455</name>
</gene>
<evidence type="ECO:0000313" key="1">
    <source>
        <dbReference type="EMBL" id="MBW4666513.1"/>
    </source>
</evidence>
<dbReference type="EMBL" id="JAHHGZ010000003">
    <property type="protein sequence ID" value="MBW4666513.1"/>
    <property type="molecule type" value="Genomic_DNA"/>
</dbReference>
<proteinExistence type="predicted"/>
<organism evidence="1 2">
    <name type="scientific">Cyanomargarita calcarea GSE-NOS-MK-12-04C</name>
    <dbReference type="NCBI Taxonomy" id="2839659"/>
    <lineage>
        <taxon>Bacteria</taxon>
        <taxon>Bacillati</taxon>
        <taxon>Cyanobacteriota</taxon>
        <taxon>Cyanophyceae</taxon>
        <taxon>Nostocales</taxon>
        <taxon>Cyanomargaritaceae</taxon>
        <taxon>Cyanomargarita</taxon>
    </lineage>
</organism>
<name>A0A951QIX7_9CYAN</name>
<reference evidence="1" key="1">
    <citation type="submission" date="2021-05" db="EMBL/GenBank/DDBJ databases">
        <authorList>
            <person name="Pietrasiak N."/>
            <person name="Ward R."/>
            <person name="Stajich J.E."/>
            <person name="Kurbessoian T."/>
        </authorList>
    </citation>
    <scope>NUCLEOTIDE SEQUENCE</scope>
    <source>
        <strain evidence="1">GSE-NOS-MK-12-04C</strain>
    </source>
</reference>
<dbReference type="AlphaFoldDB" id="A0A951QIX7"/>
<dbReference type="Proteomes" id="UP000729701">
    <property type="component" value="Unassembled WGS sequence"/>
</dbReference>
<protein>
    <submittedName>
        <fullName evidence="1">Uncharacterized protein</fullName>
    </submittedName>
</protein>
<evidence type="ECO:0000313" key="2">
    <source>
        <dbReference type="Proteomes" id="UP000729701"/>
    </source>
</evidence>